<gene>
    <name evidence="1" type="ORF">J1N35_042302</name>
</gene>
<reference evidence="1 2" key="1">
    <citation type="journal article" date="2021" name="Plant Biotechnol. J.">
        <title>Multi-omics assisted identification of the key and species-specific regulatory components of drought-tolerant mechanisms in Gossypium stocksii.</title>
        <authorList>
            <person name="Yu D."/>
            <person name="Ke L."/>
            <person name="Zhang D."/>
            <person name="Wu Y."/>
            <person name="Sun Y."/>
            <person name="Mei J."/>
            <person name="Sun J."/>
            <person name="Sun Y."/>
        </authorList>
    </citation>
    <scope>NUCLEOTIDE SEQUENCE [LARGE SCALE GENOMIC DNA]</scope>
    <source>
        <strain evidence="2">cv. E1</strain>
        <tissue evidence="1">Leaf</tissue>
    </source>
</reference>
<dbReference type="OrthoDB" id="1749397at2759"/>
<dbReference type="AlphaFoldDB" id="A0A9D3ZKG5"/>
<sequence>MRYALYSLKKANLTIKEYLSKVKSLTDNLIVASSLVTEQEQVSIILADLSIEYESIHVIASATPMSLDLLTEMLLDYEA</sequence>
<name>A0A9D3ZKG5_9ROSI</name>
<dbReference type="EMBL" id="JAIQCV010000012">
    <property type="protein sequence ID" value="KAH1040559.1"/>
    <property type="molecule type" value="Genomic_DNA"/>
</dbReference>
<dbReference type="PANTHER" id="PTHR47481">
    <property type="match status" value="1"/>
</dbReference>
<dbReference type="PANTHER" id="PTHR47481:SF10">
    <property type="entry name" value="COPIA-LIKE POLYPROTEIN_RETROTRANSPOSON"/>
    <property type="match status" value="1"/>
</dbReference>
<accession>A0A9D3ZKG5</accession>
<organism evidence="1 2">
    <name type="scientific">Gossypium stocksii</name>
    <dbReference type="NCBI Taxonomy" id="47602"/>
    <lineage>
        <taxon>Eukaryota</taxon>
        <taxon>Viridiplantae</taxon>
        <taxon>Streptophyta</taxon>
        <taxon>Embryophyta</taxon>
        <taxon>Tracheophyta</taxon>
        <taxon>Spermatophyta</taxon>
        <taxon>Magnoliopsida</taxon>
        <taxon>eudicotyledons</taxon>
        <taxon>Gunneridae</taxon>
        <taxon>Pentapetalae</taxon>
        <taxon>rosids</taxon>
        <taxon>malvids</taxon>
        <taxon>Malvales</taxon>
        <taxon>Malvaceae</taxon>
        <taxon>Malvoideae</taxon>
        <taxon>Gossypium</taxon>
    </lineage>
</organism>
<dbReference type="Proteomes" id="UP000828251">
    <property type="component" value="Unassembled WGS sequence"/>
</dbReference>
<keyword evidence="2" id="KW-1185">Reference proteome</keyword>
<protein>
    <submittedName>
        <fullName evidence="1">Uncharacterized protein</fullName>
    </submittedName>
</protein>
<evidence type="ECO:0000313" key="2">
    <source>
        <dbReference type="Proteomes" id="UP000828251"/>
    </source>
</evidence>
<proteinExistence type="predicted"/>
<comment type="caution">
    <text evidence="1">The sequence shown here is derived from an EMBL/GenBank/DDBJ whole genome shotgun (WGS) entry which is preliminary data.</text>
</comment>
<evidence type="ECO:0000313" key="1">
    <source>
        <dbReference type="EMBL" id="KAH1040559.1"/>
    </source>
</evidence>